<evidence type="ECO:0000313" key="2">
    <source>
        <dbReference type="EMBL" id="ADU24254.1"/>
    </source>
</evidence>
<dbReference type="Proteomes" id="UP000006919">
    <property type="component" value="Plasmid pRUMAL02"/>
</dbReference>
<feature type="transmembrane region" description="Helical" evidence="1">
    <location>
        <begin position="26"/>
        <end position="49"/>
    </location>
</feature>
<organism evidence="2 3">
    <name type="scientific">Ruminococcus albus (strain ATCC 27210 / DSM 20455 / JCM 14654 / NCDO 2250 / 7)</name>
    <dbReference type="NCBI Taxonomy" id="697329"/>
    <lineage>
        <taxon>Bacteria</taxon>
        <taxon>Bacillati</taxon>
        <taxon>Bacillota</taxon>
        <taxon>Clostridia</taxon>
        <taxon>Eubacteriales</taxon>
        <taxon>Oscillospiraceae</taxon>
        <taxon>Ruminococcus</taxon>
    </lineage>
</organism>
<keyword evidence="1" id="KW-0472">Membrane</keyword>
<dbReference type="HOGENOM" id="CLU_924040_0_0_9"/>
<dbReference type="RefSeq" id="WP_013483795.1">
    <property type="nucleotide sequence ID" value="NC_014825.1"/>
</dbReference>
<geneLocation type="plasmid" evidence="2 3">
    <name>pRUMAL02</name>
</geneLocation>
<evidence type="ECO:0000313" key="3">
    <source>
        <dbReference type="Proteomes" id="UP000006919"/>
    </source>
</evidence>
<keyword evidence="1" id="KW-1133">Transmembrane helix</keyword>
<dbReference type="KEGG" id="ral:Rumal_3824"/>
<dbReference type="AlphaFoldDB" id="E6UKQ8"/>
<protein>
    <submittedName>
        <fullName evidence="2">Uncharacterized protein</fullName>
    </submittedName>
</protein>
<accession>E6UKQ8</accession>
<evidence type="ECO:0000256" key="1">
    <source>
        <dbReference type="SAM" id="Phobius"/>
    </source>
</evidence>
<dbReference type="OrthoDB" id="1975003at2"/>
<proteinExistence type="predicted"/>
<name>E6UKQ8_RUMA7</name>
<keyword evidence="2" id="KW-0614">Plasmid</keyword>
<keyword evidence="1" id="KW-0812">Transmembrane</keyword>
<gene>
    <name evidence="2" type="ordered locus">Rumal_3824</name>
</gene>
<sequence length="301" mass="33945">MNKAKTPNEQPDNLVYLKETPAERTLFGFLTILIGLGIFGCVAITLVGISRSGNMSFFARMKNTVRSWNSDYYDIRTDAPEKDTIIIGTPLRKTTPDVRRITADLHEDSSCGSFMPGSYGMAKVYIIPHNKNAELTVDLSFNVYGLVKTADGQYIRIDELENDLPEQEKCSKADKLLNGHILFFMEKENGYSGLLKDGRMTYNTAEHQEDLNANGEYEVTVYWVWAEYFEQLSSINAEGAVIKDVSESETVKEYINSRPDEFFLKGAGESVSEMLNDQYDNADLLIHQNIDGYGFEIIANN</sequence>
<dbReference type="EMBL" id="CP002405">
    <property type="protein sequence ID" value="ADU24254.1"/>
    <property type="molecule type" value="Genomic_DNA"/>
</dbReference>
<reference evidence="3" key="1">
    <citation type="journal article" date="2011" name="J. Bacteriol.">
        <title>Complete genome of the cellulolytic ruminal bacterium Ruminococcus albus 7.</title>
        <authorList>
            <person name="Suen G."/>
            <person name="Stevenson D.M."/>
            <person name="Bruce D.C."/>
            <person name="Chertkov O."/>
            <person name="Copeland A."/>
            <person name="Cheng J.F."/>
            <person name="Detter C."/>
            <person name="Detter J.C."/>
            <person name="Goodwin L.A."/>
            <person name="Han C.S."/>
            <person name="Hauser L.J."/>
            <person name="Ivanova N.N."/>
            <person name="Kyrpides N.C."/>
            <person name="Land M.L."/>
            <person name="Lapidus A."/>
            <person name="Lucas S."/>
            <person name="Ovchinnikova G."/>
            <person name="Pitluck S."/>
            <person name="Tapia R."/>
            <person name="Woyke T."/>
            <person name="Boyum J."/>
            <person name="Mead D."/>
            <person name="Weimer P.J."/>
        </authorList>
    </citation>
    <scope>NUCLEOTIDE SEQUENCE [LARGE SCALE GENOMIC DNA]</scope>
    <source>
        <strain evidence="3">ATCC 27210 / DSM 20455 / JCM 14654 / NCDO 2250 / 7</strain>
        <plasmid evidence="3">pRUMAL02</plasmid>
    </source>
</reference>